<accession>A0A381PSS0</accession>
<gene>
    <name evidence="1" type="ORF">METZ01_LOCUS22814</name>
</gene>
<proteinExistence type="predicted"/>
<organism evidence="1">
    <name type="scientific">marine metagenome</name>
    <dbReference type="NCBI Taxonomy" id="408172"/>
    <lineage>
        <taxon>unclassified sequences</taxon>
        <taxon>metagenomes</taxon>
        <taxon>ecological metagenomes</taxon>
    </lineage>
</organism>
<evidence type="ECO:0008006" key="2">
    <source>
        <dbReference type="Google" id="ProtNLM"/>
    </source>
</evidence>
<feature type="non-terminal residue" evidence="1">
    <location>
        <position position="1"/>
    </location>
</feature>
<sequence length="131" mass="13606">VNVVLVALGVLLVLVGQAADAAVAPQQFLAPATGATSEVRLAATVVPETVVPVGIRAVVPDVQAEALTDVVQQYCTGCHNPARLTGNLSLADFEVERAPEMAQTAEKVIQKLRAGMMPPQGRPRPAGDTLM</sequence>
<name>A0A381PSS0_9ZZZZ</name>
<protein>
    <recommendedName>
        <fullName evidence="2">Cytochrome C Planctomycete-type domain-containing protein</fullName>
    </recommendedName>
</protein>
<dbReference type="Gene3D" id="1.20.850.10">
    <property type="entry name" value="Hydroxylamine Oxidoreductase, Chain A, domain 2"/>
    <property type="match status" value="1"/>
</dbReference>
<dbReference type="EMBL" id="UINC01001076">
    <property type="protein sequence ID" value="SUZ69960.1"/>
    <property type="molecule type" value="Genomic_DNA"/>
</dbReference>
<dbReference type="AlphaFoldDB" id="A0A381PSS0"/>
<evidence type="ECO:0000313" key="1">
    <source>
        <dbReference type="EMBL" id="SUZ69960.1"/>
    </source>
</evidence>
<feature type="non-terminal residue" evidence="1">
    <location>
        <position position="131"/>
    </location>
</feature>
<reference evidence="1" key="1">
    <citation type="submission" date="2018-05" db="EMBL/GenBank/DDBJ databases">
        <authorList>
            <person name="Lanie J.A."/>
            <person name="Ng W.-L."/>
            <person name="Kazmierczak K.M."/>
            <person name="Andrzejewski T.M."/>
            <person name="Davidsen T.M."/>
            <person name="Wayne K.J."/>
            <person name="Tettelin H."/>
            <person name="Glass J.I."/>
            <person name="Rusch D."/>
            <person name="Podicherti R."/>
            <person name="Tsui H.-C.T."/>
            <person name="Winkler M.E."/>
        </authorList>
    </citation>
    <scope>NUCLEOTIDE SEQUENCE</scope>
</reference>